<dbReference type="CDD" id="cd05300">
    <property type="entry name" value="2-Hacid_dh_1"/>
    <property type="match status" value="1"/>
</dbReference>
<reference evidence="6 7" key="1">
    <citation type="submission" date="2022-07" db="EMBL/GenBank/DDBJ databases">
        <title>Two temperate virus in Haloterrigena jeotgali A29.</title>
        <authorList>
            <person name="Deng X."/>
        </authorList>
    </citation>
    <scope>NUCLEOTIDE SEQUENCE [LARGE SCALE GENOMIC DNA]</scope>
    <source>
        <strain evidence="6 7">A29</strain>
    </source>
</reference>
<dbReference type="AlphaFoldDB" id="A0AAF0SZT9"/>
<keyword evidence="2" id="KW-0520">NAD</keyword>
<protein>
    <submittedName>
        <fullName evidence="6">D-2-hydroxyacid dehydrogenase</fullName>
    </submittedName>
</protein>
<evidence type="ECO:0000259" key="4">
    <source>
        <dbReference type="Pfam" id="PF00389"/>
    </source>
</evidence>
<evidence type="ECO:0000256" key="2">
    <source>
        <dbReference type="ARBA" id="ARBA00023027"/>
    </source>
</evidence>
<evidence type="ECO:0000313" key="6">
    <source>
        <dbReference type="EMBL" id="WMT06018.1"/>
    </source>
</evidence>
<keyword evidence="1 3" id="KW-0560">Oxidoreductase</keyword>
<evidence type="ECO:0000259" key="5">
    <source>
        <dbReference type="Pfam" id="PF02826"/>
    </source>
</evidence>
<dbReference type="Pfam" id="PF02826">
    <property type="entry name" value="2-Hacid_dh_C"/>
    <property type="match status" value="1"/>
</dbReference>
<name>A0AAF0SZT9_9EURY</name>
<dbReference type="PROSITE" id="PS00671">
    <property type="entry name" value="D_2_HYDROXYACID_DH_3"/>
    <property type="match status" value="1"/>
</dbReference>
<dbReference type="InterPro" id="IPR036291">
    <property type="entry name" value="NAD(P)-bd_dom_sf"/>
</dbReference>
<dbReference type="InterPro" id="IPR006139">
    <property type="entry name" value="D-isomer_2_OHA_DH_cat_dom"/>
</dbReference>
<dbReference type="InterPro" id="IPR029753">
    <property type="entry name" value="D-isomer_DH_CS"/>
</dbReference>
<dbReference type="PANTHER" id="PTHR43333:SF1">
    <property type="entry name" value="D-ISOMER SPECIFIC 2-HYDROXYACID DEHYDROGENASE NAD-BINDING DOMAIN-CONTAINING PROTEIN"/>
    <property type="match status" value="1"/>
</dbReference>
<comment type="similarity">
    <text evidence="3">Belongs to the D-isomer specific 2-hydroxyacid dehydrogenase family.</text>
</comment>
<feature type="domain" description="D-isomer specific 2-hydroxyacid dehydrogenase catalytic" evidence="4">
    <location>
        <begin position="55"/>
        <end position="308"/>
    </location>
</feature>
<dbReference type="GO" id="GO:0016616">
    <property type="term" value="F:oxidoreductase activity, acting on the CH-OH group of donors, NAD or NADP as acceptor"/>
    <property type="evidence" value="ECO:0007669"/>
    <property type="project" value="InterPro"/>
</dbReference>
<dbReference type="PANTHER" id="PTHR43333">
    <property type="entry name" value="2-HACID_DH_C DOMAIN-CONTAINING PROTEIN"/>
    <property type="match status" value="1"/>
</dbReference>
<dbReference type="GeneID" id="39862254"/>
<evidence type="ECO:0000256" key="3">
    <source>
        <dbReference type="RuleBase" id="RU003719"/>
    </source>
</evidence>
<dbReference type="GO" id="GO:0051287">
    <property type="term" value="F:NAD binding"/>
    <property type="evidence" value="ECO:0007669"/>
    <property type="project" value="InterPro"/>
</dbReference>
<dbReference type="Pfam" id="PF00389">
    <property type="entry name" value="2-Hacid_dh"/>
    <property type="match status" value="1"/>
</dbReference>
<feature type="domain" description="D-isomer specific 2-hydroxyacid dehydrogenase NAD-binding" evidence="5">
    <location>
        <begin position="102"/>
        <end position="277"/>
    </location>
</feature>
<dbReference type="SUPFAM" id="SSF51735">
    <property type="entry name" value="NAD(P)-binding Rossmann-fold domains"/>
    <property type="match status" value="1"/>
</dbReference>
<sequence>MKFELERLGIHESVAQVFPPAELADYLADLPVAVSVIGDDGITACDAVVTLEYREAVLEVDWVHSIQAGVDRFPFDAFEDAGVVLTNSTGIHDRTVGETVAGYLLMFARRLHVHVANQRERRWDRPEWDAAFTLPGSTACVVGTGTLGKGVAETLGALGVDLRGVRRSGDPVPGFDEVYANDRLLEAIADVEFVIVTVPLTDETHHLFDAAAFDAMRDDAYFVNVARGSVVDEPALIDALEADALAGAALDVFEEEPLPESSPLWGMDEVIISPHCAAYTRDYFRDIGDIVRENVDRLETGEAFHNRVV</sequence>
<evidence type="ECO:0000313" key="7">
    <source>
        <dbReference type="Proteomes" id="UP001224926"/>
    </source>
</evidence>
<dbReference type="RefSeq" id="WP_049965602.1">
    <property type="nucleotide sequence ID" value="NZ_CP101873.1"/>
</dbReference>
<dbReference type="Gene3D" id="3.40.50.720">
    <property type="entry name" value="NAD(P)-binding Rossmann-like Domain"/>
    <property type="match status" value="2"/>
</dbReference>
<keyword evidence="7" id="KW-1185">Reference proteome</keyword>
<dbReference type="InterPro" id="IPR054891">
    <property type="entry name" value="Dhydh_Halo"/>
</dbReference>
<dbReference type="SUPFAM" id="SSF52283">
    <property type="entry name" value="Formate/glycerate dehydrogenase catalytic domain-like"/>
    <property type="match status" value="1"/>
</dbReference>
<dbReference type="InterPro" id="IPR006140">
    <property type="entry name" value="D-isomer_DH_NAD-bd"/>
</dbReference>
<evidence type="ECO:0000256" key="1">
    <source>
        <dbReference type="ARBA" id="ARBA00023002"/>
    </source>
</evidence>
<dbReference type="GeneID" id="84214585"/>
<dbReference type="EMBL" id="CP101873">
    <property type="protein sequence ID" value="WMT06018.1"/>
    <property type="molecule type" value="Genomic_DNA"/>
</dbReference>
<dbReference type="NCBIfam" id="NF041369">
    <property type="entry name" value="Dhydh_Halo"/>
    <property type="match status" value="1"/>
</dbReference>
<dbReference type="Proteomes" id="UP001224926">
    <property type="component" value="Chromosome"/>
</dbReference>
<organism evidence="6 7">
    <name type="scientific">Natrinema thermotolerans</name>
    <dbReference type="NCBI Taxonomy" id="121872"/>
    <lineage>
        <taxon>Archaea</taxon>
        <taxon>Methanobacteriati</taxon>
        <taxon>Methanobacteriota</taxon>
        <taxon>Stenosarchaea group</taxon>
        <taxon>Halobacteria</taxon>
        <taxon>Halobacteriales</taxon>
        <taxon>Natrialbaceae</taxon>
        <taxon>Natrinema</taxon>
    </lineage>
</organism>
<accession>A0AAF0SZT9</accession>
<proteinExistence type="inferred from homology"/>
<gene>
    <name evidence="6" type="ORF">NP511_11550</name>
</gene>